<dbReference type="GO" id="GO:0005739">
    <property type="term" value="C:mitochondrion"/>
    <property type="evidence" value="ECO:0007669"/>
    <property type="project" value="TreeGrafter"/>
</dbReference>
<keyword evidence="2" id="KW-1185">Reference proteome</keyword>
<organism evidence="1 2">
    <name type="scientific">Hevea brasiliensis</name>
    <name type="common">Para rubber tree</name>
    <name type="synonym">Siphonia brasiliensis</name>
    <dbReference type="NCBI Taxonomy" id="3981"/>
    <lineage>
        <taxon>Eukaryota</taxon>
        <taxon>Viridiplantae</taxon>
        <taxon>Streptophyta</taxon>
        <taxon>Embryophyta</taxon>
        <taxon>Tracheophyta</taxon>
        <taxon>Spermatophyta</taxon>
        <taxon>Magnoliopsida</taxon>
        <taxon>eudicotyledons</taxon>
        <taxon>Gunneridae</taxon>
        <taxon>Pentapetalae</taxon>
        <taxon>rosids</taxon>
        <taxon>fabids</taxon>
        <taxon>Malpighiales</taxon>
        <taxon>Euphorbiaceae</taxon>
        <taxon>Crotonoideae</taxon>
        <taxon>Micrandreae</taxon>
        <taxon>Hevea</taxon>
    </lineage>
</organism>
<proteinExistence type="predicted"/>
<dbReference type="Proteomes" id="UP000467840">
    <property type="component" value="Chromosome 5"/>
</dbReference>
<dbReference type="AlphaFoldDB" id="A0A6A6NIP0"/>
<name>A0A6A6NIP0_HEVBR</name>
<dbReference type="EMBL" id="JAAGAX010000001">
    <property type="protein sequence ID" value="KAF2324713.1"/>
    <property type="molecule type" value="Genomic_DNA"/>
</dbReference>
<dbReference type="PANTHER" id="PTHR12782">
    <property type="entry name" value="MICROSOMAL PROSTAGLANDIN E SYNTHASE-2"/>
    <property type="match status" value="1"/>
</dbReference>
<gene>
    <name evidence="1" type="ORF">GH714_016440</name>
</gene>
<dbReference type="GO" id="GO:0050220">
    <property type="term" value="F:prostaglandin-E synthase activity"/>
    <property type="evidence" value="ECO:0007669"/>
    <property type="project" value="TreeGrafter"/>
</dbReference>
<dbReference type="Gene3D" id="1.20.1050.10">
    <property type="match status" value="1"/>
</dbReference>
<evidence type="ECO:0000313" key="2">
    <source>
        <dbReference type="Proteomes" id="UP000467840"/>
    </source>
</evidence>
<protein>
    <recommendedName>
        <fullName evidence="3">Glutathione S-transferase C-terminal domain-containing protein</fullName>
    </recommendedName>
</protein>
<sequence>MCLAGNFSFTERLVVKYAGAAAMYFVSKKLKKRHDITDERAALYDDAETWVDALMGQEYPGDTKPNLADLAVLAF</sequence>
<dbReference type="InterPro" id="IPR036282">
    <property type="entry name" value="Glutathione-S-Trfase_C_sf"/>
</dbReference>
<evidence type="ECO:0000313" key="1">
    <source>
        <dbReference type="EMBL" id="KAF2324713.1"/>
    </source>
</evidence>
<dbReference type="PANTHER" id="PTHR12782:SF11">
    <property type="entry name" value="PROSTAGLANDIN E SYNTHASE 2"/>
    <property type="match status" value="1"/>
</dbReference>
<accession>A0A6A6NIP0</accession>
<dbReference type="SUPFAM" id="SSF47616">
    <property type="entry name" value="GST C-terminal domain-like"/>
    <property type="match status" value="1"/>
</dbReference>
<evidence type="ECO:0008006" key="3">
    <source>
        <dbReference type="Google" id="ProtNLM"/>
    </source>
</evidence>
<reference evidence="1 2" key="1">
    <citation type="journal article" date="2020" name="Mol. Plant">
        <title>The Chromosome-Based Rubber Tree Genome Provides New Insights into Spurge Genome Evolution and Rubber Biosynthesis.</title>
        <authorList>
            <person name="Liu J."/>
            <person name="Shi C."/>
            <person name="Shi C.C."/>
            <person name="Li W."/>
            <person name="Zhang Q.J."/>
            <person name="Zhang Y."/>
            <person name="Li K."/>
            <person name="Lu H.F."/>
            <person name="Shi C."/>
            <person name="Zhu S.T."/>
            <person name="Xiao Z.Y."/>
            <person name="Nan H."/>
            <person name="Yue Y."/>
            <person name="Zhu X.G."/>
            <person name="Wu Y."/>
            <person name="Hong X.N."/>
            <person name="Fan G.Y."/>
            <person name="Tong Y."/>
            <person name="Zhang D."/>
            <person name="Mao C.L."/>
            <person name="Liu Y.L."/>
            <person name="Hao S.J."/>
            <person name="Liu W.Q."/>
            <person name="Lv M.Q."/>
            <person name="Zhang H.B."/>
            <person name="Liu Y."/>
            <person name="Hu-Tang G.R."/>
            <person name="Wang J.P."/>
            <person name="Wang J.H."/>
            <person name="Sun Y.H."/>
            <person name="Ni S.B."/>
            <person name="Chen W.B."/>
            <person name="Zhang X.C."/>
            <person name="Jiao Y.N."/>
            <person name="Eichler E.E."/>
            <person name="Li G.H."/>
            <person name="Liu X."/>
            <person name="Gao L.Z."/>
        </authorList>
    </citation>
    <scope>NUCLEOTIDE SEQUENCE [LARGE SCALE GENOMIC DNA]</scope>
    <source>
        <strain evidence="2">cv. GT1</strain>
        <tissue evidence="1">Leaf</tissue>
    </source>
</reference>
<comment type="caution">
    <text evidence="1">The sequence shown here is derived from an EMBL/GenBank/DDBJ whole genome shotgun (WGS) entry which is preliminary data.</text>
</comment>